<name>A0A6J5S4Y2_9CAUD</name>
<reference evidence="1" key="1">
    <citation type="submission" date="2020-05" db="EMBL/GenBank/DDBJ databases">
        <authorList>
            <person name="Chiriac C."/>
            <person name="Salcher M."/>
            <person name="Ghai R."/>
            <person name="Kavagutti S V."/>
        </authorList>
    </citation>
    <scope>NUCLEOTIDE SEQUENCE</scope>
</reference>
<sequence length="369" mass="37287">MAANFQHFPSPNNRYQFVGPNYMSMGEQPGYIYHPYTDKYYPDPKIQKEMDIKNGVRAEDPTLTQQLAPALIATGGLAAAKVAGEAGAGYVSGLFGAGSAAGAGAAGGAGLGAAGGAVGGAAGGTAAVGAGAGAASGLSAPVIVGGSVVPSGAAAAGTTGAAASGIGATGTLAAMAPYALPAIAAIASAANYNRNAKKYKTQGGKAGFQAAAKDPMNWIVPSGLLGAAFGDKDRFLTERRKLDDLQSSGTYIPENVYAETDLKNGQSTEELIANAKAKGGNVKFAGSRKESDLTGKDVVNYATFAEKDPEWFRKPIEERIAIAQDVLDSKAGREHHGTFSIDWGKVKQKPMGTVAPGTTAQGLLGVGKK</sequence>
<organism evidence="1">
    <name type="scientific">uncultured Caudovirales phage</name>
    <dbReference type="NCBI Taxonomy" id="2100421"/>
    <lineage>
        <taxon>Viruses</taxon>
        <taxon>Duplodnaviria</taxon>
        <taxon>Heunggongvirae</taxon>
        <taxon>Uroviricota</taxon>
        <taxon>Caudoviricetes</taxon>
        <taxon>Peduoviridae</taxon>
        <taxon>Maltschvirus</taxon>
        <taxon>Maltschvirus maltsch</taxon>
    </lineage>
</organism>
<proteinExistence type="predicted"/>
<evidence type="ECO:0000313" key="1">
    <source>
        <dbReference type="EMBL" id="CAB4203031.1"/>
    </source>
</evidence>
<protein>
    <submittedName>
        <fullName evidence="1">Uncharacterized protein</fullName>
    </submittedName>
</protein>
<dbReference type="EMBL" id="LR797316">
    <property type="protein sequence ID" value="CAB4203031.1"/>
    <property type="molecule type" value="Genomic_DNA"/>
</dbReference>
<gene>
    <name evidence="1" type="ORF">UFOVP1365_23</name>
</gene>
<accession>A0A6J5S4Y2</accession>